<dbReference type="Gramene" id="CMJ108CT">
    <property type="protein sequence ID" value="CMJ108CT"/>
    <property type="gene ID" value="CMJ108C"/>
</dbReference>
<organism evidence="3 4">
    <name type="scientific">Cyanidioschyzon merolae (strain NIES-3377 / 10D)</name>
    <name type="common">Unicellular red alga</name>
    <dbReference type="NCBI Taxonomy" id="280699"/>
    <lineage>
        <taxon>Eukaryota</taxon>
        <taxon>Rhodophyta</taxon>
        <taxon>Bangiophyceae</taxon>
        <taxon>Cyanidiales</taxon>
        <taxon>Cyanidiaceae</taxon>
        <taxon>Cyanidioschyzon</taxon>
    </lineage>
</organism>
<dbReference type="STRING" id="280699.M1VHB8"/>
<dbReference type="RefSeq" id="XP_005534850.1">
    <property type="nucleotide sequence ID" value="XM_005534793.1"/>
</dbReference>
<reference evidence="3 4" key="1">
    <citation type="journal article" date="2004" name="Nature">
        <title>Genome sequence of the ultrasmall unicellular red alga Cyanidioschyzon merolae 10D.</title>
        <authorList>
            <person name="Matsuzaki M."/>
            <person name="Misumi O."/>
            <person name="Shin-i T."/>
            <person name="Maruyama S."/>
            <person name="Takahara M."/>
            <person name="Miyagishima S."/>
            <person name="Mori T."/>
            <person name="Nishida K."/>
            <person name="Yagisawa F."/>
            <person name="Nishida K."/>
            <person name="Yoshida Y."/>
            <person name="Nishimura Y."/>
            <person name="Nakao S."/>
            <person name="Kobayashi T."/>
            <person name="Momoyama Y."/>
            <person name="Higashiyama T."/>
            <person name="Minoda A."/>
            <person name="Sano M."/>
            <person name="Nomoto H."/>
            <person name="Oishi K."/>
            <person name="Hayashi H."/>
            <person name="Ohta F."/>
            <person name="Nishizaka S."/>
            <person name="Haga S."/>
            <person name="Miura S."/>
            <person name="Morishita T."/>
            <person name="Kabeya Y."/>
            <person name="Terasawa K."/>
            <person name="Suzuki Y."/>
            <person name="Ishii Y."/>
            <person name="Asakawa S."/>
            <person name="Takano H."/>
            <person name="Ohta N."/>
            <person name="Kuroiwa H."/>
            <person name="Tanaka K."/>
            <person name="Shimizu N."/>
            <person name="Sugano S."/>
            <person name="Sato N."/>
            <person name="Nozaki H."/>
            <person name="Ogasawara N."/>
            <person name="Kohara Y."/>
            <person name="Kuroiwa T."/>
        </authorList>
    </citation>
    <scope>NUCLEOTIDE SEQUENCE [LARGE SCALE GENOMIC DNA]</scope>
    <source>
        <strain evidence="3 4">10D</strain>
    </source>
</reference>
<dbReference type="OrthoDB" id="192402at2759"/>
<dbReference type="PROSITE" id="PS50181">
    <property type="entry name" value="FBOX"/>
    <property type="match status" value="1"/>
</dbReference>
<dbReference type="EMBL" id="AP006492">
    <property type="protein sequence ID" value="BAM80243.1"/>
    <property type="molecule type" value="Genomic_DNA"/>
</dbReference>
<feature type="domain" description="F-box" evidence="2">
    <location>
        <begin position="206"/>
        <end position="252"/>
    </location>
</feature>
<sequence>MKPACVTDSVKKPLSLCAKEERDIEGNQNAFEGAESALERPDSVPYLLKVLRQLILYVETKPALMDGSASFIRDFLRTFLIQTQAASVQDSWTGGNNLREPLWFASAGSASGNGMLSPAAASAAHLEIEAMDAAEDFMVEEGSSGLGSGSAVPEADGAEEASRGSARVTLVRAPLSLSALSSSAAASSRYQKASRETKSYVLGNRPTTISDLPDDTLRRIFTYMNGPQLGRVRGVCKKWCKFASDENLWRKLCLENWRALETDAYLWRLLLDYHLSQEAQASNREPLVSEDSRWRFMYPIVRYVPKWTCRLQKTGRFVCRLVAHQIGGPLTDEESIPPVVVVERRFNLNHLNEFVLPDAAVFYFEPEREEDRDGYQNFIEYLIQRHRAGLALDEERRIIFIPPCAYSQNVLHYNGEALLGVVQHSYPPLAG</sequence>
<dbReference type="Proteomes" id="UP000007014">
    <property type="component" value="Chromosome 10"/>
</dbReference>
<dbReference type="AlphaFoldDB" id="M1VHB8"/>
<dbReference type="HOGENOM" id="CLU_636738_0_0_1"/>
<dbReference type="KEGG" id="cme:CYME_CMJ108C"/>
<evidence type="ECO:0000256" key="1">
    <source>
        <dbReference type="SAM" id="MobiDB-lite"/>
    </source>
</evidence>
<proteinExistence type="predicted"/>
<dbReference type="Gene3D" id="1.20.1280.50">
    <property type="match status" value="1"/>
</dbReference>
<dbReference type="CDD" id="cd21546">
    <property type="entry name" value="SPOC_FPA-like"/>
    <property type="match status" value="1"/>
</dbReference>
<dbReference type="SMART" id="SM00256">
    <property type="entry name" value="FBOX"/>
    <property type="match status" value="1"/>
</dbReference>
<dbReference type="SUPFAM" id="SSF81383">
    <property type="entry name" value="F-box domain"/>
    <property type="match status" value="1"/>
</dbReference>
<dbReference type="GeneID" id="16994191"/>
<dbReference type="PANTHER" id="PTHR12874:SF9">
    <property type="entry name" value="F-BOX ONLY PROTEIN 48"/>
    <property type="match status" value="1"/>
</dbReference>
<evidence type="ECO:0000313" key="4">
    <source>
        <dbReference type="Proteomes" id="UP000007014"/>
    </source>
</evidence>
<keyword evidence="4" id="KW-1185">Reference proteome</keyword>
<dbReference type="GO" id="GO:0019005">
    <property type="term" value="C:SCF ubiquitin ligase complex"/>
    <property type="evidence" value="ECO:0007669"/>
    <property type="project" value="TreeGrafter"/>
</dbReference>
<reference evidence="3 4" key="2">
    <citation type="journal article" date="2007" name="BMC Biol.">
        <title>A 100%-complete sequence reveals unusually simple genomic features in the hot-spring red alga Cyanidioschyzon merolae.</title>
        <authorList>
            <person name="Nozaki H."/>
            <person name="Takano H."/>
            <person name="Misumi O."/>
            <person name="Terasawa K."/>
            <person name="Matsuzaki M."/>
            <person name="Maruyama S."/>
            <person name="Nishida K."/>
            <person name="Yagisawa F."/>
            <person name="Yoshida Y."/>
            <person name="Fujiwara T."/>
            <person name="Takio S."/>
            <person name="Tamura K."/>
            <person name="Chung S.J."/>
            <person name="Nakamura S."/>
            <person name="Kuroiwa H."/>
            <person name="Tanaka K."/>
            <person name="Sato N."/>
            <person name="Kuroiwa T."/>
        </authorList>
    </citation>
    <scope>NUCLEOTIDE SEQUENCE [LARGE SCALE GENOMIC DNA]</scope>
    <source>
        <strain evidence="3 4">10D</strain>
    </source>
</reference>
<dbReference type="OMA" id="GSECESW"/>
<accession>M1VHB8</accession>
<dbReference type="Pfam" id="PF07744">
    <property type="entry name" value="SPOC"/>
    <property type="match status" value="1"/>
</dbReference>
<dbReference type="InterPro" id="IPR036047">
    <property type="entry name" value="F-box-like_dom_sf"/>
</dbReference>
<dbReference type="Pfam" id="PF12937">
    <property type="entry name" value="F-box-like"/>
    <property type="match status" value="1"/>
</dbReference>
<dbReference type="InterPro" id="IPR012921">
    <property type="entry name" value="SPOC_C"/>
</dbReference>
<evidence type="ECO:0000313" key="3">
    <source>
        <dbReference type="EMBL" id="BAM80243.1"/>
    </source>
</evidence>
<dbReference type="GO" id="GO:0005737">
    <property type="term" value="C:cytoplasm"/>
    <property type="evidence" value="ECO:0007669"/>
    <property type="project" value="TreeGrafter"/>
</dbReference>
<dbReference type="GO" id="GO:0031146">
    <property type="term" value="P:SCF-dependent proteasomal ubiquitin-dependent protein catabolic process"/>
    <property type="evidence" value="ECO:0007669"/>
    <property type="project" value="TreeGrafter"/>
</dbReference>
<dbReference type="InterPro" id="IPR001810">
    <property type="entry name" value="F-box_dom"/>
</dbReference>
<protein>
    <recommendedName>
        <fullName evidence="2">F-box domain-containing protein</fullName>
    </recommendedName>
</protein>
<dbReference type="PANTHER" id="PTHR12874">
    <property type="entry name" value="F-BOX ONLY PROTEIN 48-RELATED"/>
    <property type="match status" value="1"/>
</dbReference>
<gene>
    <name evidence="3" type="ORF">CYME_CMJ108C</name>
</gene>
<name>M1VHB8_CYAM1</name>
<feature type="region of interest" description="Disordered" evidence="1">
    <location>
        <begin position="142"/>
        <end position="163"/>
    </location>
</feature>
<evidence type="ECO:0000259" key="2">
    <source>
        <dbReference type="PROSITE" id="PS50181"/>
    </source>
</evidence>